<feature type="active site" description="Proton acceptor" evidence="7">
    <location>
        <position position="248"/>
    </location>
</feature>
<feature type="transmembrane region" description="Helical" evidence="10">
    <location>
        <begin position="182"/>
        <end position="203"/>
    </location>
</feature>
<feature type="active site" evidence="7">
    <location>
        <position position="302"/>
    </location>
</feature>
<dbReference type="GO" id="GO:0006508">
    <property type="term" value="P:proteolysis"/>
    <property type="evidence" value="ECO:0007669"/>
    <property type="project" value="InterPro"/>
</dbReference>
<keyword evidence="3" id="KW-0378">Hydrolase</keyword>
<evidence type="ECO:0000313" key="13">
    <source>
        <dbReference type="Proteomes" id="UP000886886"/>
    </source>
</evidence>
<evidence type="ECO:0000313" key="12">
    <source>
        <dbReference type="EMBL" id="HIQ95543.1"/>
    </source>
</evidence>
<comment type="similarity">
    <text evidence="1 9">Belongs to the peptidase S11 family.</text>
</comment>
<evidence type="ECO:0000256" key="8">
    <source>
        <dbReference type="PIRSR" id="PIRSR618044-2"/>
    </source>
</evidence>
<dbReference type="GO" id="GO:0071555">
    <property type="term" value="P:cell wall organization"/>
    <property type="evidence" value="ECO:0007669"/>
    <property type="project" value="UniProtKB-KW"/>
</dbReference>
<dbReference type="PRINTS" id="PR00725">
    <property type="entry name" value="DADACBPTASE1"/>
</dbReference>
<keyword evidence="10" id="KW-0812">Transmembrane</keyword>
<protein>
    <submittedName>
        <fullName evidence="12">D-alanyl-D-alanine carboxypeptidase</fullName>
    </submittedName>
</protein>
<keyword evidence="6" id="KW-0961">Cell wall biogenesis/degradation</keyword>
<gene>
    <name evidence="12" type="ORF">IAB26_03175</name>
</gene>
<organism evidence="12 13">
    <name type="scientific">Candidatus Limivivens merdigallinarum</name>
    <dbReference type="NCBI Taxonomy" id="2840859"/>
    <lineage>
        <taxon>Bacteria</taxon>
        <taxon>Bacillati</taxon>
        <taxon>Bacillota</taxon>
        <taxon>Clostridia</taxon>
        <taxon>Lachnospirales</taxon>
        <taxon>Lachnospiraceae</taxon>
        <taxon>Lachnospiraceae incertae sedis</taxon>
        <taxon>Candidatus Limivivens</taxon>
    </lineage>
</organism>
<keyword evidence="12" id="KW-0645">Protease</keyword>
<dbReference type="InterPro" id="IPR001967">
    <property type="entry name" value="Peptidase_S11_N"/>
</dbReference>
<dbReference type="GO" id="GO:0008360">
    <property type="term" value="P:regulation of cell shape"/>
    <property type="evidence" value="ECO:0007669"/>
    <property type="project" value="UniProtKB-KW"/>
</dbReference>
<sequence length="472" mass="50524">MVRYLCAAAAAFLILSLGVWGFDRAGGRRAFAAQRVGLWLFGVYLAVLFFSQIRLASVWAIQTPSVHLLFLSAKGGEMAENLGKTLTFLVLSAVWYLPMGLFAGLLFREGRRLGRMVCLGAGAAFLVELLNLFSYAGAVPANILAETAGVLVGSFLARGLVRFLPFFRTRMGVYKKSGSLPWLLVALVFSLFFGTLSNGLFLLSAQPEGEMLSLDLGARNVCVLQVENGKLYDAKGIFQKISPASTTKLLTALTVLAHADPEEAVTVGEEIQLIASDSSKANLEVGDVLNIHQLLIAMLLPSGNDAAYASAVYVGRKLCGEEASVETALRAFLLEMNRQARECGAYSSNFLSPDGYDREGQYTTAKDLAMIMEACLSNQEIAGIMGSFSLTETWLNGKTVTYYNSNALLNSASGYYVPEVIGGKTGTSSGAGNCLVSAARIGENTYIAVVMGTEGEGRWADSLAIYQALRGA</sequence>
<feature type="transmembrane region" description="Helical" evidence="10">
    <location>
        <begin position="116"/>
        <end position="137"/>
    </location>
</feature>
<evidence type="ECO:0000256" key="1">
    <source>
        <dbReference type="ARBA" id="ARBA00007164"/>
    </source>
</evidence>
<dbReference type="GO" id="GO:0009002">
    <property type="term" value="F:serine-type D-Ala-D-Ala carboxypeptidase activity"/>
    <property type="evidence" value="ECO:0007669"/>
    <property type="project" value="InterPro"/>
</dbReference>
<dbReference type="EMBL" id="DVFT01000043">
    <property type="protein sequence ID" value="HIQ95543.1"/>
    <property type="molecule type" value="Genomic_DNA"/>
</dbReference>
<accession>A0A9D0ZTZ0</accession>
<comment type="caution">
    <text evidence="12">The sequence shown here is derived from an EMBL/GenBank/DDBJ whole genome shotgun (WGS) entry which is preliminary data.</text>
</comment>
<evidence type="ECO:0000256" key="3">
    <source>
        <dbReference type="ARBA" id="ARBA00022801"/>
    </source>
</evidence>
<keyword evidence="10" id="KW-0472">Membrane</keyword>
<feature type="binding site" evidence="8">
    <location>
        <position position="424"/>
    </location>
    <ligand>
        <name>substrate</name>
    </ligand>
</feature>
<proteinExistence type="inferred from homology"/>
<evidence type="ECO:0000256" key="2">
    <source>
        <dbReference type="ARBA" id="ARBA00022729"/>
    </source>
</evidence>
<feature type="active site" description="Acyl-ester intermediate" evidence="7">
    <location>
        <position position="245"/>
    </location>
</feature>
<dbReference type="Proteomes" id="UP000886886">
    <property type="component" value="Unassembled WGS sequence"/>
</dbReference>
<evidence type="ECO:0000256" key="10">
    <source>
        <dbReference type="SAM" id="Phobius"/>
    </source>
</evidence>
<dbReference type="InterPro" id="IPR012338">
    <property type="entry name" value="Beta-lactam/transpept-like"/>
</dbReference>
<evidence type="ECO:0000256" key="5">
    <source>
        <dbReference type="ARBA" id="ARBA00022984"/>
    </source>
</evidence>
<evidence type="ECO:0000256" key="9">
    <source>
        <dbReference type="RuleBase" id="RU004016"/>
    </source>
</evidence>
<dbReference type="InterPro" id="IPR018044">
    <property type="entry name" value="Peptidase_S11"/>
</dbReference>
<keyword evidence="10" id="KW-1133">Transmembrane helix</keyword>
<keyword evidence="2" id="KW-0732">Signal</keyword>
<dbReference type="GO" id="GO:0009252">
    <property type="term" value="P:peptidoglycan biosynthetic process"/>
    <property type="evidence" value="ECO:0007669"/>
    <property type="project" value="UniProtKB-KW"/>
</dbReference>
<feature type="domain" description="Peptidase S11 D-alanyl-D-alanine carboxypeptidase A N-terminal" evidence="11">
    <location>
        <begin position="215"/>
        <end position="454"/>
    </location>
</feature>
<evidence type="ECO:0000256" key="6">
    <source>
        <dbReference type="ARBA" id="ARBA00023316"/>
    </source>
</evidence>
<keyword evidence="12" id="KW-0121">Carboxypeptidase</keyword>
<evidence type="ECO:0000256" key="7">
    <source>
        <dbReference type="PIRSR" id="PIRSR618044-1"/>
    </source>
</evidence>
<dbReference type="Pfam" id="PF00768">
    <property type="entry name" value="Peptidase_S11"/>
    <property type="match status" value="1"/>
</dbReference>
<name>A0A9D0ZTZ0_9FIRM</name>
<dbReference type="PANTHER" id="PTHR21581:SF6">
    <property type="entry name" value="TRAFFICKING PROTEIN PARTICLE COMPLEX SUBUNIT 12"/>
    <property type="match status" value="1"/>
</dbReference>
<dbReference type="PANTHER" id="PTHR21581">
    <property type="entry name" value="D-ALANYL-D-ALANINE CARBOXYPEPTIDASE"/>
    <property type="match status" value="1"/>
</dbReference>
<keyword evidence="5" id="KW-0573">Peptidoglycan synthesis</keyword>
<dbReference type="SUPFAM" id="SSF56601">
    <property type="entry name" value="beta-lactamase/transpeptidase-like"/>
    <property type="match status" value="1"/>
</dbReference>
<keyword evidence="4" id="KW-0133">Cell shape</keyword>
<evidence type="ECO:0000259" key="11">
    <source>
        <dbReference type="Pfam" id="PF00768"/>
    </source>
</evidence>
<reference evidence="12" key="1">
    <citation type="submission" date="2020-10" db="EMBL/GenBank/DDBJ databases">
        <authorList>
            <person name="Gilroy R."/>
        </authorList>
    </citation>
    <scope>NUCLEOTIDE SEQUENCE</scope>
    <source>
        <strain evidence="12">ChiSjej3B21-11622</strain>
    </source>
</reference>
<reference evidence="12" key="2">
    <citation type="journal article" date="2021" name="PeerJ">
        <title>Extensive microbial diversity within the chicken gut microbiome revealed by metagenomics and culture.</title>
        <authorList>
            <person name="Gilroy R."/>
            <person name="Ravi A."/>
            <person name="Getino M."/>
            <person name="Pursley I."/>
            <person name="Horton D.L."/>
            <person name="Alikhan N.F."/>
            <person name="Baker D."/>
            <person name="Gharbi K."/>
            <person name="Hall N."/>
            <person name="Watson M."/>
            <person name="Adriaenssens E.M."/>
            <person name="Foster-Nyarko E."/>
            <person name="Jarju S."/>
            <person name="Secka A."/>
            <person name="Antonio M."/>
            <person name="Oren A."/>
            <person name="Chaudhuri R.R."/>
            <person name="La Ragione R."/>
            <person name="Hildebrand F."/>
            <person name="Pallen M.J."/>
        </authorList>
    </citation>
    <scope>NUCLEOTIDE SEQUENCE</scope>
    <source>
        <strain evidence="12">ChiSjej3B21-11622</strain>
    </source>
</reference>
<dbReference type="Gene3D" id="3.40.710.10">
    <property type="entry name" value="DD-peptidase/beta-lactamase superfamily"/>
    <property type="match status" value="1"/>
</dbReference>
<feature type="transmembrane region" description="Helical" evidence="10">
    <location>
        <begin position="85"/>
        <end position="107"/>
    </location>
</feature>
<dbReference type="AlphaFoldDB" id="A0A9D0ZTZ0"/>
<feature type="transmembrane region" description="Helical" evidence="10">
    <location>
        <begin position="143"/>
        <end position="161"/>
    </location>
</feature>
<evidence type="ECO:0000256" key="4">
    <source>
        <dbReference type="ARBA" id="ARBA00022960"/>
    </source>
</evidence>
<feature type="transmembrane region" description="Helical" evidence="10">
    <location>
        <begin position="31"/>
        <end position="50"/>
    </location>
</feature>